<keyword evidence="1" id="KW-1133">Transmembrane helix</keyword>
<protein>
    <submittedName>
        <fullName evidence="2">Uncharacterized protein</fullName>
    </submittedName>
</protein>
<dbReference type="Proteomes" id="UP001152523">
    <property type="component" value="Unassembled WGS sequence"/>
</dbReference>
<dbReference type="AlphaFoldDB" id="A0AAV0C685"/>
<gene>
    <name evidence="2" type="ORF">CEPIT_LOCUS3020</name>
</gene>
<feature type="transmembrane region" description="Helical" evidence="1">
    <location>
        <begin position="12"/>
        <end position="34"/>
    </location>
</feature>
<evidence type="ECO:0000313" key="2">
    <source>
        <dbReference type="EMBL" id="CAH9069187.1"/>
    </source>
</evidence>
<proteinExistence type="predicted"/>
<evidence type="ECO:0000313" key="3">
    <source>
        <dbReference type="Proteomes" id="UP001152523"/>
    </source>
</evidence>
<dbReference type="EMBL" id="CAMAPF010000015">
    <property type="protein sequence ID" value="CAH9069187.1"/>
    <property type="molecule type" value="Genomic_DNA"/>
</dbReference>
<accession>A0AAV0C685</accession>
<keyword evidence="1" id="KW-0812">Transmembrane</keyword>
<sequence length="100" mass="11331">MVLIKISSVGVYFFLCLRFYFHGLSVLFCFYSFAYCETLALGLEVERSAVGVVSFNLPKFGLASYIALFKVISSESRPWADGYMRPFHVLVLLLIAILMI</sequence>
<reference evidence="2" key="1">
    <citation type="submission" date="2022-07" db="EMBL/GenBank/DDBJ databases">
        <authorList>
            <person name="Macas J."/>
            <person name="Novak P."/>
            <person name="Neumann P."/>
        </authorList>
    </citation>
    <scope>NUCLEOTIDE SEQUENCE</scope>
</reference>
<organism evidence="2 3">
    <name type="scientific">Cuscuta epithymum</name>
    <dbReference type="NCBI Taxonomy" id="186058"/>
    <lineage>
        <taxon>Eukaryota</taxon>
        <taxon>Viridiplantae</taxon>
        <taxon>Streptophyta</taxon>
        <taxon>Embryophyta</taxon>
        <taxon>Tracheophyta</taxon>
        <taxon>Spermatophyta</taxon>
        <taxon>Magnoliopsida</taxon>
        <taxon>eudicotyledons</taxon>
        <taxon>Gunneridae</taxon>
        <taxon>Pentapetalae</taxon>
        <taxon>asterids</taxon>
        <taxon>lamiids</taxon>
        <taxon>Solanales</taxon>
        <taxon>Convolvulaceae</taxon>
        <taxon>Cuscuteae</taxon>
        <taxon>Cuscuta</taxon>
        <taxon>Cuscuta subgen. Cuscuta</taxon>
    </lineage>
</organism>
<keyword evidence="1" id="KW-0472">Membrane</keyword>
<comment type="caution">
    <text evidence="2">The sequence shown here is derived from an EMBL/GenBank/DDBJ whole genome shotgun (WGS) entry which is preliminary data.</text>
</comment>
<name>A0AAV0C685_9ASTE</name>
<keyword evidence="3" id="KW-1185">Reference proteome</keyword>
<evidence type="ECO:0000256" key="1">
    <source>
        <dbReference type="SAM" id="Phobius"/>
    </source>
</evidence>
<feature type="transmembrane region" description="Helical" evidence="1">
    <location>
        <begin position="83"/>
        <end position="99"/>
    </location>
</feature>